<sequence length="103" mass="11530">MLIYKRLYPSPGVVGVSQFHVRECLISYKLAWTVYSLSIGMNSLDITGVKRLKSLVEIGQKGTIDLLCALYYAINTLGFPFSGSIKCYQEHDQIIKLVSHCLA</sequence>
<keyword evidence="2" id="KW-1185">Reference proteome</keyword>
<evidence type="ECO:0000313" key="1">
    <source>
        <dbReference type="EMBL" id="KAL2553118.1"/>
    </source>
</evidence>
<organism evidence="1 2">
    <name type="scientific">Forsythia ovata</name>
    <dbReference type="NCBI Taxonomy" id="205694"/>
    <lineage>
        <taxon>Eukaryota</taxon>
        <taxon>Viridiplantae</taxon>
        <taxon>Streptophyta</taxon>
        <taxon>Embryophyta</taxon>
        <taxon>Tracheophyta</taxon>
        <taxon>Spermatophyta</taxon>
        <taxon>Magnoliopsida</taxon>
        <taxon>eudicotyledons</taxon>
        <taxon>Gunneridae</taxon>
        <taxon>Pentapetalae</taxon>
        <taxon>asterids</taxon>
        <taxon>lamiids</taxon>
        <taxon>Lamiales</taxon>
        <taxon>Oleaceae</taxon>
        <taxon>Forsythieae</taxon>
        <taxon>Forsythia</taxon>
    </lineage>
</organism>
<gene>
    <name evidence="1" type="ORF">Fot_06737</name>
</gene>
<dbReference type="EMBL" id="JBFOLJ010000002">
    <property type="protein sequence ID" value="KAL2553118.1"/>
    <property type="molecule type" value="Genomic_DNA"/>
</dbReference>
<dbReference type="Proteomes" id="UP001604277">
    <property type="component" value="Unassembled WGS sequence"/>
</dbReference>
<comment type="caution">
    <text evidence="1">The sequence shown here is derived from an EMBL/GenBank/DDBJ whole genome shotgun (WGS) entry which is preliminary data.</text>
</comment>
<proteinExistence type="predicted"/>
<accession>A0ABD1WWQ1</accession>
<evidence type="ECO:0000313" key="2">
    <source>
        <dbReference type="Proteomes" id="UP001604277"/>
    </source>
</evidence>
<dbReference type="AlphaFoldDB" id="A0ABD1WWQ1"/>
<protein>
    <submittedName>
        <fullName evidence="1">Folylpolyglutamate synthase</fullName>
    </submittedName>
</protein>
<name>A0ABD1WWQ1_9LAMI</name>
<reference evidence="2" key="1">
    <citation type="submission" date="2024-07" db="EMBL/GenBank/DDBJ databases">
        <title>Two chromosome-level genome assemblies of Korean endemic species Abeliophyllum distichum and Forsythia ovata (Oleaceae).</title>
        <authorList>
            <person name="Jang H."/>
        </authorList>
    </citation>
    <scope>NUCLEOTIDE SEQUENCE [LARGE SCALE GENOMIC DNA]</scope>
</reference>